<evidence type="ECO:0000313" key="2">
    <source>
        <dbReference type="EMBL" id="KAG5378147.1"/>
    </source>
</evidence>
<keyword evidence="1" id="KW-0812">Transmembrane</keyword>
<evidence type="ECO:0000313" key="3">
    <source>
        <dbReference type="Proteomes" id="UP000823674"/>
    </source>
</evidence>
<dbReference type="PANTHER" id="PTHR14009:SF9">
    <property type="entry name" value="LETM1-LIKE PROTEIN"/>
    <property type="match status" value="1"/>
</dbReference>
<proteinExistence type="predicted"/>
<feature type="transmembrane region" description="Helical" evidence="1">
    <location>
        <begin position="79"/>
        <end position="105"/>
    </location>
</feature>
<evidence type="ECO:0008006" key="4">
    <source>
        <dbReference type="Google" id="ProtNLM"/>
    </source>
</evidence>
<keyword evidence="3" id="KW-1185">Reference proteome</keyword>
<name>A0ABQ7KVZ8_BRACM</name>
<dbReference type="InterPro" id="IPR044202">
    <property type="entry name" value="LETM1/MDM38-like"/>
</dbReference>
<organism evidence="2 3">
    <name type="scientific">Brassica rapa subsp. trilocularis</name>
    <dbReference type="NCBI Taxonomy" id="1813537"/>
    <lineage>
        <taxon>Eukaryota</taxon>
        <taxon>Viridiplantae</taxon>
        <taxon>Streptophyta</taxon>
        <taxon>Embryophyta</taxon>
        <taxon>Tracheophyta</taxon>
        <taxon>Spermatophyta</taxon>
        <taxon>Magnoliopsida</taxon>
        <taxon>eudicotyledons</taxon>
        <taxon>Gunneridae</taxon>
        <taxon>Pentapetalae</taxon>
        <taxon>rosids</taxon>
        <taxon>malvids</taxon>
        <taxon>Brassicales</taxon>
        <taxon>Brassicaceae</taxon>
        <taxon>Brassiceae</taxon>
        <taxon>Brassica</taxon>
    </lineage>
</organism>
<dbReference type="PANTHER" id="PTHR14009">
    <property type="entry name" value="LEUCINE ZIPPER-EF-HAND CONTAINING TRANSMEMBRANE PROTEIN"/>
    <property type="match status" value="1"/>
</dbReference>
<keyword evidence="1" id="KW-1133">Transmembrane helix</keyword>
<dbReference type="Proteomes" id="UP000823674">
    <property type="component" value="Chromosome A07"/>
</dbReference>
<comment type="caution">
    <text evidence="2">The sequence shown here is derived from an EMBL/GenBank/DDBJ whole genome shotgun (WGS) entry which is preliminary data.</text>
</comment>
<keyword evidence="1" id="KW-0472">Membrane</keyword>
<dbReference type="EMBL" id="JADBGQ010000009">
    <property type="protein sequence ID" value="KAG5378147.1"/>
    <property type="molecule type" value="Genomic_DNA"/>
</dbReference>
<sequence length="150" mass="17014">MIELEKRVQRSAYESINEESSKKENVTEKTLDQITDVWQGIQLLGSDSVAAMELLRRSVIGDELTENEKKSLCRNMIDLASVVPIGVLMILHVTPVCHAAILATIQRYVPGLPLIQRNGAKCKDVESMRKTTFIYDSRLRVNTLMQRQQI</sequence>
<gene>
    <name evidence="2" type="primary">A07g502050.1_BraROA</name>
    <name evidence="2" type="ORF">IGI04_025989</name>
</gene>
<evidence type="ECO:0000256" key="1">
    <source>
        <dbReference type="SAM" id="Phobius"/>
    </source>
</evidence>
<protein>
    <recommendedName>
        <fullName evidence="4">Letm1 RBD domain-containing protein</fullName>
    </recommendedName>
</protein>
<accession>A0ABQ7KVZ8</accession>
<reference evidence="2 3" key="1">
    <citation type="submission" date="2021-03" db="EMBL/GenBank/DDBJ databases">
        <authorList>
            <person name="King G.J."/>
            <person name="Bancroft I."/>
            <person name="Baten A."/>
            <person name="Bloomfield J."/>
            <person name="Borpatragohain P."/>
            <person name="He Z."/>
            <person name="Irish N."/>
            <person name="Irwin J."/>
            <person name="Liu K."/>
            <person name="Mauleon R.P."/>
            <person name="Moore J."/>
            <person name="Morris R."/>
            <person name="Ostergaard L."/>
            <person name="Wang B."/>
            <person name="Wells R."/>
        </authorList>
    </citation>
    <scope>NUCLEOTIDE SEQUENCE [LARGE SCALE GENOMIC DNA]</scope>
    <source>
        <strain evidence="2">R-o-18</strain>
        <tissue evidence="2">Leaf</tissue>
    </source>
</reference>